<name>A0A9K3D7N6_9EUKA</name>
<evidence type="ECO:0000313" key="2">
    <source>
        <dbReference type="Proteomes" id="UP000265618"/>
    </source>
</evidence>
<reference evidence="1 2" key="1">
    <citation type="journal article" date="2018" name="PLoS ONE">
        <title>The draft genome of Kipferlia bialata reveals reductive genome evolution in fornicate parasites.</title>
        <authorList>
            <person name="Tanifuji G."/>
            <person name="Takabayashi S."/>
            <person name="Kume K."/>
            <person name="Takagi M."/>
            <person name="Nakayama T."/>
            <person name="Kamikawa R."/>
            <person name="Inagaki Y."/>
            <person name="Hashimoto T."/>
        </authorList>
    </citation>
    <scope>NUCLEOTIDE SEQUENCE [LARGE SCALE GENOMIC DNA]</scope>
    <source>
        <strain evidence="1">NY0173</strain>
    </source>
</reference>
<evidence type="ECO:0000313" key="1">
    <source>
        <dbReference type="EMBL" id="GIQ88733.1"/>
    </source>
</evidence>
<dbReference type="Proteomes" id="UP000265618">
    <property type="component" value="Unassembled WGS sequence"/>
</dbReference>
<dbReference type="EMBL" id="BDIP01004336">
    <property type="protein sequence ID" value="GIQ88733.1"/>
    <property type="molecule type" value="Genomic_DNA"/>
</dbReference>
<keyword evidence="2" id="KW-1185">Reference proteome</keyword>
<dbReference type="AlphaFoldDB" id="A0A9K3D7N6"/>
<protein>
    <submittedName>
        <fullName evidence="1">Uncharacterized protein</fullName>
    </submittedName>
</protein>
<sequence length="416" mass="45839">LTVDDFCVRVLRASEWKTGGEGLIAREVAFLADAMTRHTPATTHTDILHDLGRQTPPTPSSWPWISPVLPALFSLHSAPSHCLFQLPLCAMCVTTSADPNPLHTYKTLYQPGTRDSSEGLCRSSNPDPDFYPEPAFVMVRPLNVYAGILLERVCPMLEHPDVMAQADVMSVVRGRISSFDKITLGYIMRALAVIGASSQPAALLVLSDGVLEFLFRQFGPEAQRERDREYMDKVEMERERERERLSYITCVQGQAPAETPSGPSAGIGLGDASLEAVVGLLGAVVKWPAVAFAAGSHSSWQNDILPYCLQVVEAYDIKSPSRILHTRDCAWLVAQAIRHQDLVPRPWLDLVAPKIEMFLWVFHNASICQPNSFSDTPDTEAACSQAPALPAARVLLEAIQIPALAERLDHERYVGM</sequence>
<gene>
    <name evidence="1" type="ORF">KIPB_011052</name>
</gene>
<organism evidence="1 2">
    <name type="scientific">Kipferlia bialata</name>
    <dbReference type="NCBI Taxonomy" id="797122"/>
    <lineage>
        <taxon>Eukaryota</taxon>
        <taxon>Metamonada</taxon>
        <taxon>Carpediemonas-like organisms</taxon>
        <taxon>Kipferlia</taxon>
    </lineage>
</organism>
<proteinExistence type="predicted"/>
<feature type="non-terminal residue" evidence="1">
    <location>
        <position position="1"/>
    </location>
</feature>
<accession>A0A9K3D7N6</accession>
<comment type="caution">
    <text evidence="1">The sequence shown here is derived from an EMBL/GenBank/DDBJ whole genome shotgun (WGS) entry which is preliminary data.</text>
</comment>